<feature type="compositionally biased region" description="Polar residues" evidence="2">
    <location>
        <begin position="830"/>
        <end position="839"/>
    </location>
</feature>
<comment type="subcellular location">
    <subcellularLocation>
        <location evidence="1">Cell envelope</location>
    </subcellularLocation>
</comment>
<dbReference type="Proteomes" id="UP000178606">
    <property type="component" value="Unassembled WGS sequence"/>
</dbReference>
<feature type="domain" description="Heparinase II/III-like C-terminal" evidence="3">
    <location>
        <begin position="523"/>
        <end position="660"/>
    </location>
</feature>
<gene>
    <name evidence="4" type="ORF">A3F84_18145</name>
</gene>
<dbReference type="InterPro" id="IPR012480">
    <property type="entry name" value="Hepar_II_III_C"/>
</dbReference>
<dbReference type="Pfam" id="PF07940">
    <property type="entry name" value="Hepar_II_III_C"/>
    <property type="match status" value="1"/>
</dbReference>
<dbReference type="GO" id="GO:0016829">
    <property type="term" value="F:lyase activity"/>
    <property type="evidence" value="ECO:0007669"/>
    <property type="project" value="InterPro"/>
</dbReference>
<proteinExistence type="predicted"/>
<dbReference type="GO" id="GO:0030313">
    <property type="term" value="C:cell envelope"/>
    <property type="evidence" value="ECO:0007669"/>
    <property type="project" value="UniProtKB-SubCell"/>
</dbReference>
<dbReference type="InterPro" id="IPR008929">
    <property type="entry name" value="Chondroitin_lyas"/>
</dbReference>
<dbReference type="Gene3D" id="2.70.98.70">
    <property type="match status" value="1"/>
</dbReference>
<evidence type="ECO:0000313" key="4">
    <source>
        <dbReference type="EMBL" id="OGG46741.1"/>
    </source>
</evidence>
<comment type="caution">
    <text evidence="4">The sequence shown here is derived from an EMBL/GenBank/DDBJ whole genome shotgun (WGS) entry which is preliminary data.</text>
</comment>
<organism evidence="4 5">
    <name type="scientific">Handelsmanbacteria sp. (strain RIFCSPLOWO2_12_FULL_64_10)</name>
    <dbReference type="NCBI Taxonomy" id="1817868"/>
    <lineage>
        <taxon>Bacteria</taxon>
        <taxon>Candidatus Handelsmaniibacteriota</taxon>
    </lineage>
</organism>
<evidence type="ECO:0000256" key="2">
    <source>
        <dbReference type="SAM" id="MobiDB-lite"/>
    </source>
</evidence>
<reference evidence="4 5" key="1">
    <citation type="journal article" date="2016" name="Nat. Commun.">
        <title>Thousands of microbial genomes shed light on interconnected biogeochemical processes in an aquifer system.</title>
        <authorList>
            <person name="Anantharaman K."/>
            <person name="Brown C.T."/>
            <person name="Hug L.A."/>
            <person name="Sharon I."/>
            <person name="Castelle C.J."/>
            <person name="Probst A.J."/>
            <person name="Thomas B.C."/>
            <person name="Singh A."/>
            <person name="Wilkins M.J."/>
            <person name="Karaoz U."/>
            <person name="Brodie E.L."/>
            <person name="Williams K.H."/>
            <person name="Hubbard S.S."/>
            <person name="Banfield J.F."/>
        </authorList>
    </citation>
    <scope>NUCLEOTIDE SEQUENCE [LARGE SCALE GENOMIC DNA]</scope>
    <source>
        <strain evidence="5">RIFCSPLOWO2_12_FULL_64_10</strain>
    </source>
</reference>
<dbReference type="EMBL" id="MFKF01000286">
    <property type="protein sequence ID" value="OGG46741.1"/>
    <property type="molecule type" value="Genomic_DNA"/>
</dbReference>
<dbReference type="SUPFAM" id="SSF48230">
    <property type="entry name" value="Chondroitin AC/alginate lyase"/>
    <property type="match status" value="1"/>
</dbReference>
<dbReference type="AlphaFoldDB" id="A0A1F6CCL8"/>
<feature type="region of interest" description="Disordered" evidence="2">
    <location>
        <begin position="827"/>
        <end position="851"/>
    </location>
</feature>
<evidence type="ECO:0000259" key="3">
    <source>
        <dbReference type="Pfam" id="PF07940"/>
    </source>
</evidence>
<sequence length="1050" mass="117026">MSSPVILASAKTCPTFYTPDRVQAGRRNVRRYPWAKEVLRRIMDGEPHRYVVGRTYVSARDYARQSDDFTWTLQPTTRIPRIYPHEAVAICPVHGLKVREKNGFPPWFVDPIHHPYQVQCMLGGEWYPSNDYLSGDLTSGEFPDDGDGCEVQGRRYYFLREYAHQAYCAVTIPALRSLSQAYLLTGDRAFARKGAVLLARLADEYPNDEDRADRLFYATVGGRDPHYTWKTGGMITDLIWETFCLEAAVLAYDALYDYLGDAPDLIPFLRGKGMPVSDAHDLRAYIEHYLLRAGLRGLLSGAIRGNEGFHQAAAMACALVLDDYEGPSPNAADLVDYAFHGAGHAAYLLVNGLTRDGGGHESPGYNRIKLDFVRVAQFMEMVRRRQPDRFPLDRYPDLFAGAKPRALFDHFIDLTLLDAFTPAIGDSGGIGPARRVPPRQKSMLTRENLFAFEKYGDPRFASACRDAKGQFVEGSLFDPYPEAALKKAVARPEGRIPRRSRLLDGYGVGVLCSGAGRRARAVSLNYTSLIGHRQCDNLSLELFASGLQCLPDLGYPFTWDYRWEWDGNLMAHNTVTVDESQPSRSSIGGGARLLVEKDGVHVMTAHHDPYPHHAQYAPDHPQGVDLYERTVVLVDTAPDRFYVVDLFAVRGGTQHTQSWHGPLEPVASPPLRWKVQKAGSYAGPDIPQFAEWTDRWGRLRKDFPGLLADIRRATLRQPAAWAWDMKLDQGDTVRLHLVPVGGPMEVAQGRGRSPARPESWGLDYVLARRERPDGRISRFLSVIEVFQKTPTIRSLELVSSAPLVLRVARRGGTDEIHLHIPGRPILRRFTGSTHPTTGSYPPLPGSSRDTAHRPLGVRVQTRSGRRLLRDVRVGTLAKREGPGYLHAQIAAVDHETQAIAIPCQPGVQKGFAPGRTVRIYNAYRTAMFRIIRAERKGDLLHLTLDRTALMARGPVVETGDGAVTLAAHLTFANGVREPDGSLRDYMLEYKGAWLEGWMVRGAIKGEKSQVYLTEPAPAEALQMTCGGKVVSIYHYGVGDIVEVACVEGKR</sequence>
<name>A0A1F6CCL8_HANXR</name>
<evidence type="ECO:0000256" key="1">
    <source>
        <dbReference type="ARBA" id="ARBA00004196"/>
    </source>
</evidence>
<accession>A0A1F6CCL8</accession>
<dbReference type="Gene3D" id="1.50.10.100">
    <property type="entry name" value="Chondroitin AC/alginate lyase"/>
    <property type="match status" value="1"/>
</dbReference>
<evidence type="ECO:0000313" key="5">
    <source>
        <dbReference type="Proteomes" id="UP000178606"/>
    </source>
</evidence>
<protein>
    <recommendedName>
        <fullName evidence="3">Heparinase II/III-like C-terminal domain-containing protein</fullName>
    </recommendedName>
</protein>